<name>A0A835QSE2_VANPL</name>
<dbReference type="AlphaFoldDB" id="A0A835QSE2"/>
<dbReference type="Proteomes" id="UP000636800">
    <property type="component" value="Chromosome 7"/>
</dbReference>
<evidence type="ECO:0000313" key="2">
    <source>
        <dbReference type="Proteomes" id="UP000636800"/>
    </source>
</evidence>
<sequence>MDFLCPESPSNLNLRVVEKVLLYAIPSAEACVSLYNIFSLLEGSFKGDRTEYHDWLYKISQLLTWVTILLVSRYENCNANIKYGQPQKASGKVKLTTKIKGKTCEENTSREDEGHLEDRGF</sequence>
<protein>
    <submittedName>
        <fullName evidence="1">Uncharacterized protein</fullName>
    </submittedName>
</protein>
<organism evidence="1 2">
    <name type="scientific">Vanilla planifolia</name>
    <name type="common">Vanilla</name>
    <dbReference type="NCBI Taxonomy" id="51239"/>
    <lineage>
        <taxon>Eukaryota</taxon>
        <taxon>Viridiplantae</taxon>
        <taxon>Streptophyta</taxon>
        <taxon>Embryophyta</taxon>
        <taxon>Tracheophyta</taxon>
        <taxon>Spermatophyta</taxon>
        <taxon>Magnoliopsida</taxon>
        <taxon>Liliopsida</taxon>
        <taxon>Asparagales</taxon>
        <taxon>Orchidaceae</taxon>
        <taxon>Vanilloideae</taxon>
        <taxon>Vanilleae</taxon>
        <taxon>Vanilla</taxon>
    </lineage>
</organism>
<proteinExistence type="predicted"/>
<evidence type="ECO:0000313" key="1">
    <source>
        <dbReference type="EMBL" id="KAG0474002.1"/>
    </source>
</evidence>
<dbReference type="OrthoDB" id="1925036at2759"/>
<gene>
    <name evidence="1" type="ORF">HPP92_015859</name>
</gene>
<comment type="caution">
    <text evidence="1">The sequence shown here is derived from an EMBL/GenBank/DDBJ whole genome shotgun (WGS) entry which is preliminary data.</text>
</comment>
<keyword evidence="2" id="KW-1185">Reference proteome</keyword>
<accession>A0A835QSE2</accession>
<dbReference type="EMBL" id="JADCNL010000007">
    <property type="protein sequence ID" value="KAG0474002.1"/>
    <property type="molecule type" value="Genomic_DNA"/>
</dbReference>
<reference evidence="1 2" key="1">
    <citation type="journal article" date="2020" name="Nat. Food">
        <title>A phased Vanilla planifolia genome enables genetic improvement of flavour and production.</title>
        <authorList>
            <person name="Hasing T."/>
            <person name="Tang H."/>
            <person name="Brym M."/>
            <person name="Khazi F."/>
            <person name="Huang T."/>
            <person name="Chambers A.H."/>
        </authorList>
    </citation>
    <scope>NUCLEOTIDE SEQUENCE [LARGE SCALE GENOMIC DNA]</scope>
    <source>
        <tissue evidence="1">Leaf</tissue>
    </source>
</reference>